<keyword evidence="3" id="KW-1185">Reference proteome</keyword>
<dbReference type="Gene3D" id="3.40.50.720">
    <property type="entry name" value="NAD(P)-binding Rossmann-like Domain"/>
    <property type="match status" value="1"/>
</dbReference>
<dbReference type="SUPFAM" id="SSF51735">
    <property type="entry name" value="NAD(P)-binding Rossmann-fold domains"/>
    <property type="match status" value="1"/>
</dbReference>
<feature type="region of interest" description="Disordered" evidence="1">
    <location>
        <begin position="189"/>
        <end position="229"/>
    </location>
</feature>
<gene>
    <name evidence="2" type="ORF">PG991_000502</name>
</gene>
<dbReference type="Proteomes" id="UP001396898">
    <property type="component" value="Unassembled WGS sequence"/>
</dbReference>
<evidence type="ECO:0000256" key="1">
    <source>
        <dbReference type="SAM" id="MobiDB-lite"/>
    </source>
</evidence>
<dbReference type="EMBL" id="JAQQWI010000001">
    <property type="protein sequence ID" value="KAK8040714.1"/>
    <property type="molecule type" value="Genomic_DNA"/>
</dbReference>
<sequence>MATDTSLGTSPEQVITPTVDMAHAVLQAAAETPTVRRVVFTSSAATLPRLHEPVHITSSTSPRRRLPFYDQGRQQQRRHYHHESPHHLRREQDRSGPRLLGFHARGGGEPMSFVLNTVVPMTCLGAFVHPRLVSSMNGMLLGTWRGDPEAGAVMQALGVQCHVDLEDLGLLHLAALTLEDVRESASSRWAMPPATSTSSTSCARSIRGANCRRRRHRRRRPSRRRRWPRWPGGGTGSCWLGWVKRSLRGWRRVSGRPWLGHRPER</sequence>
<feature type="region of interest" description="Disordered" evidence="1">
    <location>
        <begin position="55"/>
        <end position="97"/>
    </location>
</feature>
<evidence type="ECO:0000313" key="3">
    <source>
        <dbReference type="Proteomes" id="UP001396898"/>
    </source>
</evidence>
<protein>
    <recommendedName>
        <fullName evidence="4">NAD-dependent epimerase/dehydratase domain-containing protein</fullName>
    </recommendedName>
</protein>
<accession>A0ABR1T4A3</accession>
<feature type="compositionally biased region" description="Basic and acidic residues" evidence="1">
    <location>
        <begin position="82"/>
        <end position="96"/>
    </location>
</feature>
<dbReference type="InterPro" id="IPR036291">
    <property type="entry name" value="NAD(P)-bd_dom_sf"/>
</dbReference>
<comment type="caution">
    <text evidence="2">The sequence shown here is derived from an EMBL/GenBank/DDBJ whole genome shotgun (WGS) entry which is preliminary data.</text>
</comment>
<proteinExistence type="predicted"/>
<feature type="compositionally biased region" description="Basic residues" evidence="1">
    <location>
        <begin position="210"/>
        <end position="228"/>
    </location>
</feature>
<reference evidence="2 3" key="1">
    <citation type="submission" date="2023-01" db="EMBL/GenBank/DDBJ databases">
        <title>Analysis of 21 Apiospora genomes using comparative genomics revels a genus with tremendous synthesis potential of carbohydrate active enzymes and secondary metabolites.</title>
        <authorList>
            <person name="Sorensen T."/>
        </authorList>
    </citation>
    <scope>NUCLEOTIDE SEQUENCE [LARGE SCALE GENOMIC DNA]</scope>
    <source>
        <strain evidence="2 3">CBS 20057</strain>
    </source>
</reference>
<name>A0ABR1T4A3_9PEZI</name>
<organism evidence="2 3">
    <name type="scientific">Apiospora marii</name>
    <dbReference type="NCBI Taxonomy" id="335849"/>
    <lineage>
        <taxon>Eukaryota</taxon>
        <taxon>Fungi</taxon>
        <taxon>Dikarya</taxon>
        <taxon>Ascomycota</taxon>
        <taxon>Pezizomycotina</taxon>
        <taxon>Sordariomycetes</taxon>
        <taxon>Xylariomycetidae</taxon>
        <taxon>Amphisphaeriales</taxon>
        <taxon>Apiosporaceae</taxon>
        <taxon>Apiospora</taxon>
    </lineage>
</organism>
<evidence type="ECO:0000313" key="2">
    <source>
        <dbReference type="EMBL" id="KAK8040714.1"/>
    </source>
</evidence>
<evidence type="ECO:0008006" key="4">
    <source>
        <dbReference type="Google" id="ProtNLM"/>
    </source>
</evidence>